<dbReference type="InterPro" id="IPR008139">
    <property type="entry name" value="SaposinB_dom"/>
</dbReference>
<dbReference type="InterPro" id="IPR011001">
    <property type="entry name" value="Saposin-like"/>
</dbReference>
<keyword evidence="4" id="KW-1185">Reference proteome</keyword>
<evidence type="ECO:0000259" key="2">
    <source>
        <dbReference type="PROSITE" id="PS50015"/>
    </source>
</evidence>
<evidence type="ECO:0000313" key="4">
    <source>
        <dbReference type="Proteomes" id="UP001054945"/>
    </source>
</evidence>
<dbReference type="Proteomes" id="UP001054945">
    <property type="component" value="Unassembled WGS sequence"/>
</dbReference>
<dbReference type="SMART" id="SM00741">
    <property type="entry name" value="SapB"/>
    <property type="match status" value="1"/>
</dbReference>
<sequence>MLASRMDPTMVCTVSGMCFPSKKNMELEKHIFKYVRDYFLKNKDSQCAECTQMMTDVQAFLQSTPEDEAKTYMEKFCHEKLPSYLCNIAMNEYFHEIYTYIKTTDAAKMCSSVGVCPQKCEVQLSQKLRMI</sequence>
<dbReference type="SUPFAM" id="SSF47862">
    <property type="entry name" value="Saposin"/>
    <property type="match status" value="1"/>
</dbReference>
<evidence type="ECO:0000256" key="1">
    <source>
        <dbReference type="ARBA" id="ARBA00023157"/>
    </source>
</evidence>
<reference evidence="3 4" key="1">
    <citation type="submission" date="2021-06" db="EMBL/GenBank/DDBJ databases">
        <title>Caerostris extrusa draft genome.</title>
        <authorList>
            <person name="Kono N."/>
            <person name="Arakawa K."/>
        </authorList>
    </citation>
    <scope>NUCLEOTIDE SEQUENCE [LARGE SCALE GENOMIC DNA]</scope>
</reference>
<dbReference type="AlphaFoldDB" id="A0AAV4VC95"/>
<feature type="domain" description="Saposin B-type" evidence="2">
    <location>
        <begin position="43"/>
        <end position="120"/>
    </location>
</feature>
<protein>
    <submittedName>
        <fullName evidence="3">Prosaposin</fullName>
    </submittedName>
</protein>
<organism evidence="3 4">
    <name type="scientific">Caerostris extrusa</name>
    <name type="common">Bark spider</name>
    <name type="synonym">Caerostris bankana</name>
    <dbReference type="NCBI Taxonomy" id="172846"/>
    <lineage>
        <taxon>Eukaryota</taxon>
        <taxon>Metazoa</taxon>
        <taxon>Ecdysozoa</taxon>
        <taxon>Arthropoda</taxon>
        <taxon>Chelicerata</taxon>
        <taxon>Arachnida</taxon>
        <taxon>Araneae</taxon>
        <taxon>Araneomorphae</taxon>
        <taxon>Entelegynae</taxon>
        <taxon>Araneoidea</taxon>
        <taxon>Araneidae</taxon>
        <taxon>Caerostris</taxon>
    </lineage>
</organism>
<dbReference type="PROSITE" id="PS50015">
    <property type="entry name" value="SAP_B"/>
    <property type="match status" value="1"/>
</dbReference>
<keyword evidence="1" id="KW-1015">Disulfide bond</keyword>
<dbReference type="Gene3D" id="1.10.225.10">
    <property type="entry name" value="Saposin-like"/>
    <property type="match status" value="1"/>
</dbReference>
<dbReference type="EMBL" id="BPLR01014263">
    <property type="protein sequence ID" value="GIY67633.1"/>
    <property type="molecule type" value="Genomic_DNA"/>
</dbReference>
<proteinExistence type="predicted"/>
<gene>
    <name evidence="3" type="primary">Psap</name>
    <name evidence="3" type="ORF">CEXT_229011</name>
</gene>
<accession>A0AAV4VC95</accession>
<name>A0AAV4VC95_CAEEX</name>
<comment type="caution">
    <text evidence="3">The sequence shown here is derived from an EMBL/GenBank/DDBJ whole genome shotgun (WGS) entry which is preliminary data.</text>
</comment>
<evidence type="ECO:0000313" key="3">
    <source>
        <dbReference type="EMBL" id="GIY67633.1"/>
    </source>
</evidence>